<dbReference type="AlphaFoldDB" id="A0A2I0HHA7"/>
<evidence type="ECO:0000313" key="1">
    <source>
        <dbReference type="EMBL" id="PKI31097.1"/>
    </source>
</evidence>
<sequence>MPWWYFPSLFSAQILGRVPPDHATIAQAYFRPGPFTGNLCDYEQRGEASRSAVSPGCLEPHNEGFSNRARRLLADRKGHDPNLTFQGVSSLFIFVQGRTHLNVTVALAKAASGLGLDKTQDSHLREVMTIQQGTRLLNCCESKATSSNPR</sequence>
<proteinExistence type="predicted"/>
<evidence type="ECO:0000313" key="2">
    <source>
        <dbReference type="Proteomes" id="UP000233551"/>
    </source>
</evidence>
<dbReference type="EMBL" id="PGOL01009185">
    <property type="protein sequence ID" value="PKI31097.1"/>
    <property type="molecule type" value="Genomic_DNA"/>
</dbReference>
<gene>
    <name evidence="1" type="ORF">CRG98_048512</name>
</gene>
<accession>A0A2I0HHA7</accession>
<protein>
    <submittedName>
        <fullName evidence="1">Uncharacterized protein</fullName>
    </submittedName>
</protein>
<reference evidence="1 2" key="1">
    <citation type="submission" date="2017-11" db="EMBL/GenBank/DDBJ databases">
        <title>De-novo sequencing of pomegranate (Punica granatum L.) genome.</title>
        <authorList>
            <person name="Akparov Z."/>
            <person name="Amiraslanov A."/>
            <person name="Hajiyeva S."/>
            <person name="Abbasov M."/>
            <person name="Kaur K."/>
            <person name="Hamwieh A."/>
            <person name="Solovyev V."/>
            <person name="Salamov A."/>
            <person name="Braich B."/>
            <person name="Kosarev P."/>
            <person name="Mahmoud A."/>
            <person name="Hajiyev E."/>
            <person name="Babayeva S."/>
            <person name="Izzatullayeva V."/>
            <person name="Mammadov A."/>
            <person name="Mammadov A."/>
            <person name="Sharifova S."/>
            <person name="Ojaghi J."/>
            <person name="Eynullazada K."/>
            <person name="Bayramov B."/>
            <person name="Abdulazimova A."/>
            <person name="Shahmuradov I."/>
        </authorList>
    </citation>
    <scope>NUCLEOTIDE SEQUENCE [LARGE SCALE GENOMIC DNA]</scope>
    <source>
        <strain evidence="2">cv. AG2017</strain>
        <tissue evidence="1">Leaf</tissue>
    </source>
</reference>
<dbReference type="Proteomes" id="UP000233551">
    <property type="component" value="Unassembled WGS sequence"/>
</dbReference>
<organism evidence="1 2">
    <name type="scientific">Punica granatum</name>
    <name type="common">Pomegranate</name>
    <dbReference type="NCBI Taxonomy" id="22663"/>
    <lineage>
        <taxon>Eukaryota</taxon>
        <taxon>Viridiplantae</taxon>
        <taxon>Streptophyta</taxon>
        <taxon>Embryophyta</taxon>
        <taxon>Tracheophyta</taxon>
        <taxon>Spermatophyta</taxon>
        <taxon>Magnoliopsida</taxon>
        <taxon>eudicotyledons</taxon>
        <taxon>Gunneridae</taxon>
        <taxon>Pentapetalae</taxon>
        <taxon>rosids</taxon>
        <taxon>malvids</taxon>
        <taxon>Myrtales</taxon>
        <taxon>Lythraceae</taxon>
        <taxon>Punica</taxon>
    </lineage>
</organism>
<comment type="caution">
    <text evidence="1">The sequence shown here is derived from an EMBL/GenBank/DDBJ whole genome shotgun (WGS) entry which is preliminary data.</text>
</comment>
<name>A0A2I0HHA7_PUNGR</name>
<keyword evidence="2" id="KW-1185">Reference proteome</keyword>